<sequence length="133" mass="14052">MKNLLLTASVAAMVLLSGCGAEKTAADHGSGLSVEMQSGGQYRHVQLIRYENGEKVPDESVVNADGSQFEDGEVIWFDIQPGQWTDTTAVALTVSTVGTGVGARQTKPVKLKDGASWAHAVFGDDGLTIKETE</sequence>
<evidence type="ECO:0000313" key="2">
    <source>
        <dbReference type="EMBL" id="RSK36579.1"/>
    </source>
</evidence>
<dbReference type="EMBL" id="FNAR01000002">
    <property type="protein sequence ID" value="SDD94785.1"/>
    <property type="molecule type" value="Genomic_DNA"/>
</dbReference>
<dbReference type="Proteomes" id="UP000198823">
    <property type="component" value="Unassembled WGS sequence"/>
</dbReference>
<dbReference type="Proteomes" id="UP000272481">
    <property type="component" value="Unassembled WGS sequence"/>
</dbReference>
<protein>
    <recommendedName>
        <fullName evidence="6">Lipoprotein</fullName>
    </recommendedName>
</protein>
<evidence type="ECO:0000313" key="5">
    <source>
        <dbReference type="Proteomes" id="UP000272481"/>
    </source>
</evidence>
<organism evidence="3 4">
    <name type="scientific">Bhargavaea beijingensis</name>
    <dbReference type="NCBI Taxonomy" id="426756"/>
    <lineage>
        <taxon>Bacteria</taxon>
        <taxon>Bacillati</taxon>
        <taxon>Bacillota</taxon>
        <taxon>Bacilli</taxon>
        <taxon>Bacillales</taxon>
        <taxon>Caryophanaceae</taxon>
        <taxon>Bhargavaea</taxon>
    </lineage>
</organism>
<dbReference type="RefSeq" id="WP_092094197.1">
    <property type="nucleotide sequence ID" value="NZ_FNAR01000002.1"/>
</dbReference>
<feature type="signal peptide" evidence="1">
    <location>
        <begin position="1"/>
        <end position="21"/>
    </location>
</feature>
<evidence type="ECO:0000313" key="3">
    <source>
        <dbReference type="EMBL" id="SDD94785.1"/>
    </source>
</evidence>
<evidence type="ECO:0008006" key="6">
    <source>
        <dbReference type="Google" id="ProtNLM"/>
    </source>
</evidence>
<gene>
    <name evidence="2" type="ORF">EJA12_02195</name>
    <name evidence="3" type="ORF">SAMN04488126_102114</name>
</gene>
<dbReference type="STRING" id="426756.SAMN04488126_102114"/>
<evidence type="ECO:0000313" key="4">
    <source>
        <dbReference type="Proteomes" id="UP000198823"/>
    </source>
</evidence>
<keyword evidence="5" id="KW-1185">Reference proteome</keyword>
<reference evidence="3 4" key="1">
    <citation type="submission" date="2016-10" db="EMBL/GenBank/DDBJ databases">
        <authorList>
            <person name="de Groot N.N."/>
        </authorList>
    </citation>
    <scope>NUCLEOTIDE SEQUENCE [LARGE SCALE GENOMIC DNA]</scope>
    <source>
        <strain evidence="3 4">CGMCC 1.6762</strain>
    </source>
</reference>
<dbReference type="OrthoDB" id="2451700at2"/>
<proteinExistence type="predicted"/>
<evidence type="ECO:0000256" key="1">
    <source>
        <dbReference type="SAM" id="SignalP"/>
    </source>
</evidence>
<feature type="chain" id="PRO_5038850664" description="Lipoprotein" evidence="1">
    <location>
        <begin position="22"/>
        <end position="133"/>
    </location>
</feature>
<keyword evidence="1" id="KW-0732">Signal</keyword>
<accession>A0A1G6YYS3</accession>
<dbReference type="AlphaFoldDB" id="A0A1G6YYS3"/>
<dbReference type="PROSITE" id="PS51257">
    <property type="entry name" value="PROKAR_LIPOPROTEIN"/>
    <property type="match status" value="1"/>
</dbReference>
<reference evidence="2 5" key="2">
    <citation type="submission" date="2018-12" db="EMBL/GenBank/DDBJ databases">
        <title>Comparitive functional genomics of dry heat resistant strains isolated from the viking spacecraft.</title>
        <authorList>
            <person name="Seuylemezian A."/>
            <person name="Vaishampayan P."/>
        </authorList>
    </citation>
    <scope>NUCLEOTIDE SEQUENCE [LARGE SCALE GENOMIC DNA]</scope>
    <source>
        <strain evidence="2 5">M6-11</strain>
    </source>
</reference>
<dbReference type="EMBL" id="RWGW01000003">
    <property type="protein sequence ID" value="RSK36579.1"/>
    <property type="molecule type" value="Genomic_DNA"/>
</dbReference>
<name>A0A1G6YYS3_9BACL</name>